<evidence type="ECO:0000313" key="2">
    <source>
        <dbReference type="Proteomes" id="UP001601059"/>
    </source>
</evidence>
<evidence type="ECO:0000313" key="1">
    <source>
        <dbReference type="EMBL" id="MFE8704123.1"/>
    </source>
</evidence>
<dbReference type="SUPFAM" id="SSF88659">
    <property type="entry name" value="Sigma3 and sigma4 domains of RNA polymerase sigma factors"/>
    <property type="match status" value="1"/>
</dbReference>
<keyword evidence="2" id="KW-1185">Reference proteome</keyword>
<accession>A0ABW6KMK4</accession>
<reference evidence="1 2" key="1">
    <citation type="submission" date="2024-08" db="EMBL/GenBank/DDBJ databases">
        <title>Two novel Cytobacillus novel species.</title>
        <authorList>
            <person name="Liu G."/>
        </authorList>
    </citation>
    <scope>NUCLEOTIDE SEQUENCE [LARGE SCALE GENOMIC DNA]</scope>
    <source>
        <strain evidence="1 2">FJAT-54145</strain>
    </source>
</reference>
<dbReference type="InterPro" id="IPR013324">
    <property type="entry name" value="RNA_pol_sigma_r3/r4-like"/>
</dbReference>
<gene>
    <name evidence="1" type="ORF">ACFYKX_26500</name>
</gene>
<dbReference type="EMBL" id="JBIACK010000025">
    <property type="protein sequence ID" value="MFE8704123.1"/>
    <property type="molecule type" value="Genomic_DNA"/>
</dbReference>
<proteinExistence type="predicted"/>
<sequence length="138" mass="15873">MTVAIKLSKYQLYGLLKNYHWMVKEIQRIDHYLTETDFQGTAQYGIEATMPKAQGVVGKALENEVTRRVEKSKRLQKYIEEVNLINERIPLVTDEKEKVVLDCLLDGLSLTAISKHLGISRQQVTDIREKIIDTLAKN</sequence>
<name>A0ABW6KMK4_9BACI</name>
<dbReference type="RefSeq" id="WP_389365228.1">
    <property type="nucleotide sequence ID" value="NZ_JBIACK010000025.1"/>
</dbReference>
<organism evidence="1 2">
    <name type="scientific">Cytobacillus spartinae</name>
    <dbReference type="NCBI Taxonomy" id="3299023"/>
    <lineage>
        <taxon>Bacteria</taxon>
        <taxon>Bacillati</taxon>
        <taxon>Bacillota</taxon>
        <taxon>Bacilli</taxon>
        <taxon>Bacillales</taxon>
        <taxon>Bacillaceae</taxon>
        <taxon>Cytobacillus</taxon>
    </lineage>
</organism>
<comment type="caution">
    <text evidence="1">The sequence shown here is derived from an EMBL/GenBank/DDBJ whole genome shotgun (WGS) entry which is preliminary data.</text>
</comment>
<protein>
    <submittedName>
        <fullName evidence="1">Helix-turn-helix domain-containing protein</fullName>
    </submittedName>
</protein>
<dbReference type="Proteomes" id="UP001601059">
    <property type="component" value="Unassembled WGS sequence"/>
</dbReference>
<dbReference type="InterPro" id="IPR036388">
    <property type="entry name" value="WH-like_DNA-bd_sf"/>
</dbReference>
<dbReference type="Gene3D" id="1.10.10.10">
    <property type="entry name" value="Winged helix-like DNA-binding domain superfamily/Winged helix DNA-binding domain"/>
    <property type="match status" value="1"/>
</dbReference>